<dbReference type="InParanoid" id="K7N3I3"/>
<dbReference type="SMR" id="K7N3I3"/>
<protein>
    <recommendedName>
        <fullName evidence="2">SMP domain-containing protein</fullName>
    </recommendedName>
</protein>
<name>K7N3I3_SOYBN</name>
<evidence type="ECO:0000313" key="4">
    <source>
        <dbReference type="EnsemblPlants" id="KRG91318"/>
    </source>
</evidence>
<dbReference type="AlphaFoldDB" id="K7N3I3"/>
<sequence length="81" mass="8807">MLPLILLPSVTRIQSQNTEDIDTFQNAIQQQNTKMSQEQLRRRSPLSMASAEVSNKPDVTATPDGVAASVAAAARLNENVK</sequence>
<feature type="domain" description="SMP" evidence="2">
    <location>
        <begin position="48"/>
        <end position="79"/>
    </location>
</feature>
<reference evidence="3 4" key="1">
    <citation type="journal article" date="2010" name="Nature">
        <title>Genome sequence of the palaeopolyploid soybean.</title>
        <authorList>
            <person name="Schmutz J."/>
            <person name="Cannon S.B."/>
            <person name="Schlueter J."/>
            <person name="Ma J."/>
            <person name="Mitros T."/>
            <person name="Nelson W."/>
            <person name="Hyten D.L."/>
            <person name="Song Q."/>
            <person name="Thelen J.J."/>
            <person name="Cheng J."/>
            <person name="Xu D."/>
            <person name="Hellsten U."/>
            <person name="May G.D."/>
            <person name="Yu Y."/>
            <person name="Sakurai T."/>
            <person name="Umezawa T."/>
            <person name="Bhattacharyya M.K."/>
            <person name="Sandhu D."/>
            <person name="Valliyodan B."/>
            <person name="Lindquist E."/>
            <person name="Peto M."/>
            <person name="Grant D."/>
            <person name="Shu S."/>
            <person name="Goodstein D."/>
            <person name="Barry K."/>
            <person name="Futrell-Griggs M."/>
            <person name="Abernathy B."/>
            <person name="Du J."/>
            <person name="Tian Z."/>
            <person name="Zhu L."/>
            <person name="Gill N."/>
            <person name="Joshi T."/>
            <person name="Libault M."/>
            <person name="Sethuraman A."/>
            <person name="Zhang X.-C."/>
            <person name="Shinozaki K."/>
            <person name="Nguyen H.T."/>
            <person name="Wing R.A."/>
            <person name="Cregan P."/>
            <person name="Specht J."/>
            <person name="Grimwood J."/>
            <person name="Rokhsar D."/>
            <person name="Stacey G."/>
            <person name="Shoemaker R.C."/>
            <person name="Jackson S.A."/>
        </authorList>
    </citation>
    <scope>NUCLEOTIDE SEQUENCE [LARGE SCALE GENOMIC DNA]</scope>
    <source>
        <strain evidence="4">cv. Williams 82</strain>
        <tissue evidence="3">Callus</tissue>
    </source>
</reference>
<keyword evidence="5" id="KW-1185">Reference proteome</keyword>
<evidence type="ECO:0000256" key="1">
    <source>
        <dbReference type="SAM" id="MobiDB-lite"/>
    </source>
</evidence>
<organism evidence="4">
    <name type="scientific">Glycine max</name>
    <name type="common">Soybean</name>
    <name type="synonym">Glycine hispida</name>
    <dbReference type="NCBI Taxonomy" id="3847"/>
    <lineage>
        <taxon>Eukaryota</taxon>
        <taxon>Viridiplantae</taxon>
        <taxon>Streptophyta</taxon>
        <taxon>Embryophyta</taxon>
        <taxon>Tracheophyta</taxon>
        <taxon>Spermatophyta</taxon>
        <taxon>Magnoliopsida</taxon>
        <taxon>eudicotyledons</taxon>
        <taxon>Gunneridae</taxon>
        <taxon>Pentapetalae</taxon>
        <taxon>rosids</taxon>
        <taxon>fabids</taxon>
        <taxon>Fabales</taxon>
        <taxon>Fabaceae</taxon>
        <taxon>Papilionoideae</taxon>
        <taxon>50 kb inversion clade</taxon>
        <taxon>NPAAA clade</taxon>
        <taxon>indigoferoid/millettioid clade</taxon>
        <taxon>Phaseoleae</taxon>
        <taxon>Glycine</taxon>
        <taxon>Glycine subgen. Soja</taxon>
    </lineage>
</organism>
<reference evidence="4" key="2">
    <citation type="submission" date="2018-02" db="UniProtKB">
        <authorList>
            <consortium name="EnsemblPlants"/>
        </authorList>
    </citation>
    <scope>IDENTIFICATION</scope>
    <source>
        <strain evidence="4">Williams 82</strain>
    </source>
</reference>
<feature type="region of interest" description="Disordered" evidence="1">
    <location>
        <begin position="34"/>
        <end position="60"/>
    </location>
</feature>
<proteinExistence type="predicted"/>
<dbReference type="Pfam" id="PF04927">
    <property type="entry name" value="SMP"/>
    <property type="match status" value="1"/>
</dbReference>
<gene>
    <name evidence="3" type="ORF">GLYMA_20G147500</name>
</gene>
<dbReference type="PaxDb" id="3847-GLYMA20G28545.1"/>
<evidence type="ECO:0000259" key="2">
    <source>
        <dbReference type="Pfam" id="PF04927"/>
    </source>
</evidence>
<dbReference type="Proteomes" id="UP000008827">
    <property type="component" value="Chromosome 20"/>
</dbReference>
<dbReference type="HOGENOM" id="CLU_2578619_0_0_1"/>
<evidence type="ECO:0000313" key="3">
    <source>
        <dbReference type="EMBL" id="KRG91318.1"/>
    </source>
</evidence>
<reference evidence="3" key="3">
    <citation type="submission" date="2018-07" db="EMBL/GenBank/DDBJ databases">
        <title>WGS assembly of Glycine max.</title>
        <authorList>
            <person name="Schmutz J."/>
            <person name="Cannon S."/>
            <person name="Schlueter J."/>
            <person name="Ma J."/>
            <person name="Mitros T."/>
            <person name="Nelson W."/>
            <person name="Hyten D."/>
            <person name="Song Q."/>
            <person name="Thelen J."/>
            <person name="Cheng J."/>
            <person name="Xu D."/>
            <person name="Hellsten U."/>
            <person name="May G."/>
            <person name="Yu Y."/>
            <person name="Sakurai T."/>
            <person name="Umezawa T."/>
            <person name="Bhattacharyya M."/>
            <person name="Sandhu D."/>
            <person name="Valliyodan B."/>
            <person name="Lindquist E."/>
            <person name="Peto M."/>
            <person name="Grant D."/>
            <person name="Shu S."/>
            <person name="Goodstein D."/>
            <person name="Barry K."/>
            <person name="Futrell-Griggs M."/>
            <person name="Abernathy B."/>
            <person name="Du J."/>
            <person name="Tian Z."/>
            <person name="Zhu L."/>
            <person name="Gill N."/>
            <person name="Joshi T."/>
            <person name="Libault M."/>
            <person name="Sethuraman A."/>
            <person name="Zhang X."/>
            <person name="Shinozaki K."/>
            <person name="Nguyen H."/>
            <person name="Wing R."/>
            <person name="Cregan P."/>
            <person name="Specht J."/>
            <person name="Grimwood J."/>
            <person name="Rokhsar D."/>
            <person name="Stacey G."/>
            <person name="Shoemaker R."/>
            <person name="Jackson S."/>
        </authorList>
    </citation>
    <scope>NUCLEOTIDE SEQUENCE</scope>
    <source>
        <tissue evidence="3">Callus</tissue>
    </source>
</reference>
<dbReference type="Gramene" id="KRG91318">
    <property type="protein sequence ID" value="KRG91318"/>
    <property type="gene ID" value="GLYMA_20G147500"/>
</dbReference>
<dbReference type="InterPro" id="IPR007011">
    <property type="entry name" value="LEA_SMP_dom"/>
</dbReference>
<dbReference type="EMBL" id="CM000853">
    <property type="protein sequence ID" value="KRG91318.1"/>
    <property type="molecule type" value="Genomic_DNA"/>
</dbReference>
<dbReference type="EnsemblPlants" id="KRG91318">
    <property type="protein sequence ID" value="KRG91318"/>
    <property type="gene ID" value="GLYMA_20G147500"/>
</dbReference>
<evidence type="ECO:0000313" key="5">
    <source>
        <dbReference type="Proteomes" id="UP000008827"/>
    </source>
</evidence>
<accession>K7N3I3</accession>